<keyword evidence="4 11" id="KW-0808">Transferase</keyword>
<keyword evidence="6" id="KW-0256">Endoplasmic reticulum</keyword>
<keyword evidence="12" id="KW-0732">Signal</keyword>
<dbReference type="Pfam" id="PF00201">
    <property type="entry name" value="UDPGT"/>
    <property type="match status" value="1"/>
</dbReference>
<dbReference type="KEGG" id="api:100164992"/>
<evidence type="ECO:0000256" key="9">
    <source>
        <dbReference type="ARBA" id="ARBA00023180"/>
    </source>
</evidence>
<comment type="catalytic activity">
    <reaction evidence="12">
        <text>glucuronate acceptor + UDP-alpha-D-glucuronate = acceptor beta-D-glucuronoside + UDP + H(+)</text>
        <dbReference type="Rhea" id="RHEA:21032"/>
        <dbReference type="ChEBI" id="CHEBI:15378"/>
        <dbReference type="ChEBI" id="CHEBI:58052"/>
        <dbReference type="ChEBI" id="CHEBI:58223"/>
        <dbReference type="ChEBI" id="CHEBI:132367"/>
        <dbReference type="ChEBI" id="CHEBI:132368"/>
        <dbReference type="EC" id="2.4.1.17"/>
    </reaction>
</comment>
<dbReference type="GO" id="GO:0005783">
    <property type="term" value="C:endoplasmic reticulum"/>
    <property type="evidence" value="ECO:0007669"/>
    <property type="project" value="UniProtKB-SubCell"/>
</dbReference>
<protein>
    <recommendedName>
        <fullName evidence="12">UDP-glucuronosyltransferase</fullName>
        <ecNumber evidence="12">2.4.1.17</ecNumber>
    </recommendedName>
</protein>
<evidence type="ECO:0000256" key="12">
    <source>
        <dbReference type="RuleBase" id="RU362059"/>
    </source>
</evidence>
<evidence type="ECO:0000256" key="7">
    <source>
        <dbReference type="ARBA" id="ARBA00022989"/>
    </source>
</evidence>
<dbReference type="EC" id="2.4.1.17" evidence="12"/>
<comment type="similarity">
    <text evidence="2 11">Belongs to the UDP-glycosyltransferase family.</text>
</comment>
<evidence type="ECO:0000256" key="4">
    <source>
        <dbReference type="ARBA" id="ARBA00022679"/>
    </source>
</evidence>
<dbReference type="EnsemblMetazoa" id="XM_016806020.2">
    <property type="protein sequence ID" value="XP_016661509.1"/>
    <property type="gene ID" value="LOC100164992"/>
</dbReference>
<keyword evidence="3 11" id="KW-0328">Glycosyltransferase</keyword>
<dbReference type="InterPro" id="IPR002213">
    <property type="entry name" value="UDP_glucos_trans"/>
</dbReference>
<keyword evidence="9" id="KW-0325">Glycoprotein</keyword>
<dbReference type="EnsemblMetazoa" id="XM_008186779.3">
    <property type="protein sequence ID" value="XP_008185001.1"/>
    <property type="gene ID" value="LOC100164992"/>
</dbReference>
<organism evidence="13 14">
    <name type="scientific">Acyrthosiphon pisum</name>
    <name type="common">Pea aphid</name>
    <dbReference type="NCBI Taxonomy" id="7029"/>
    <lineage>
        <taxon>Eukaryota</taxon>
        <taxon>Metazoa</taxon>
        <taxon>Ecdysozoa</taxon>
        <taxon>Arthropoda</taxon>
        <taxon>Hexapoda</taxon>
        <taxon>Insecta</taxon>
        <taxon>Pterygota</taxon>
        <taxon>Neoptera</taxon>
        <taxon>Paraneoptera</taxon>
        <taxon>Hemiptera</taxon>
        <taxon>Sternorrhyncha</taxon>
        <taxon>Aphidomorpha</taxon>
        <taxon>Aphidoidea</taxon>
        <taxon>Aphididae</taxon>
        <taxon>Macrosiphini</taxon>
        <taxon>Acyrthosiphon</taxon>
    </lineage>
</organism>
<evidence type="ECO:0000313" key="14">
    <source>
        <dbReference type="Proteomes" id="UP000007819"/>
    </source>
</evidence>
<dbReference type="PANTHER" id="PTHR48043">
    <property type="entry name" value="EG:EG0003.4 PROTEIN-RELATED"/>
    <property type="match status" value="1"/>
</dbReference>
<dbReference type="RefSeq" id="XP_016661509.1">
    <property type="nucleotide sequence ID" value="XM_016806020.2"/>
</dbReference>
<dbReference type="GO" id="GO:0015020">
    <property type="term" value="F:glucuronosyltransferase activity"/>
    <property type="evidence" value="ECO:0007669"/>
    <property type="project" value="UniProtKB-EC"/>
</dbReference>
<keyword evidence="7 12" id="KW-1133">Transmembrane helix</keyword>
<name>A0A8R2H7C8_ACYPI</name>
<dbReference type="AlphaFoldDB" id="A0A8R2H7C8"/>
<evidence type="ECO:0000313" key="13">
    <source>
        <dbReference type="EnsemblMetazoa" id="XP_016661509.1"/>
    </source>
</evidence>
<dbReference type="InterPro" id="IPR035595">
    <property type="entry name" value="UDP_glycos_trans_CS"/>
</dbReference>
<dbReference type="GO" id="GO:0016020">
    <property type="term" value="C:membrane"/>
    <property type="evidence" value="ECO:0007669"/>
    <property type="project" value="UniProtKB-SubCell"/>
</dbReference>
<evidence type="ECO:0000256" key="8">
    <source>
        <dbReference type="ARBA" id="ARBA00023136"/>
    </source>
</evidence>
<keyword evidence="14" id="KW-1185">Reference proteome</keyword>
<evidence type="ECO:0000256" key="2">
    <source>
        <dbReference type="ARBA" id="ARBA00009995"/>
    </source>
</evidence>
<sequence length="515" mass="58318">MFTLATLLVAFFACYSTIQWSPVGAANILAVQTIPGKSHWNVMRAVLQALTDRGHNLTVFTPFTEGCRDGYTEVDMSEQMVPILGVNATFIIQNYGSMRNMMPNMMSYTRVSCNIIYGHPRMVEILDRAATKKFDLVITEPLGSECVAYVATVLNVPMVYVVPLPVITYLERSLTGHNPNPVISGHAMSHLGTLKTFAERFANVALTVYCSTLKWYVELRDRQADPRPYDAVDLARPSMIFINSHFTIEPARPLTPDVVQIGGIHLTPPNPIPKDILEFIDDAPHGVICLSFGSIVLMSSLPETVQLAFYAALSRVPQKVLWKYEGEMKDKPKNVMTRKWFPQRDILLHPNVKLFISHGGISGVYESLDAGVPVLGFPFYNDQPRNIDNLVNAGMAIGMDLLSVTEDTLLTAILEIVNNDRYQKNAKIASERFKDRPMSTAESVVYWIEYVLRHKGAPHLKSHAFNLTWYQYFLVDVISTFLFIAFVVLFIIYYSLKIIFKQIHKFFHCFKEKRE</sequence>
<feature type="signal peptide" evidence="12">
    <location>
        <begin position="1"/>
        <end position="25"/>
    </location>
</feature>
<accession>A0A8R2H7C8</accession>
<dbReference type="InterPro" id="IPR050271">
    <property type="entry name" value="UDP-glycosyltransferase"/>
</dbReference>
<dbReference type="GeneID" id="100164992"/>
<keyword evidence="5 12" id="KW-0812">Transmembrane</keyword>
<evidence type="ECO:0000256" key="11">
    <source>
        <dbReference type="RuleBase" id="RU003718"/>
    </source>
</evidence>
<evidence type="ECO:0000256" key="1">
    <source>
        <dbReference type="ARBA" id="ARBA00004240"/>
    </source>
</evidence>
<dbReference type="SUPFAM" id="SSF53756">
    <property type="entry name" value="UDP-Glycosyltransferase/glycogen phosphorylase"/>
    <property type="match status" value="1"/>
</dbReference>
<dbReference type="FunFam" id="3.40.50.2000:FF:000050">
    <property type="entry name" value="UDP-glucuronosyltransferase"/>
    <property type="match status" value="1"/>
</dbReference>
<evidence type="ECO:0000256" key="6">
    <source>
        <dbReference type="ARBA" id="ARBA00022824"/>
    </source>
</evidence>
<reference evidence="14" key="1">
    <citation type="submission" date="2010-06" db="EMBL/GenBank/DDBJ databases">
        <authorList>
            <person name="Jiang H."/>
            <person name="Abraham K."/>
            <person name="Ali S."/>
            <person name="Alsbrooks S.L."/>
            <person name="Anim B.N."/>
            <person name="Anosike U.S."/>
            <person name="Attaway T."/>
            <person name="Bandaranaike D.P."/>
            <person name="Battles P.K."/>
            <person name="Bell S.N."/>
            <person name="Bell A.V."/>
            <person name="Beltran B."/>
            <person name="Bickham C."/>
            <person name="Bustamante Y."/>
            <person name="Caleb T."/>
            <person name="Canada A."/>
            <person name="Cardenas V."/>
            <person name="Carter K."/>
            <person name="Chacko J."/>
            <person name="Chandrabose M.N."/>
            <person name="Chavez D."/>
            <person name="Chavez A."/>
            <person name="Chen L."/>
            <person name="Chu H.-S."/>
            <person name="Claassen K.J."/>
            <person name="Cockrell R."/>
            <person name="Collins M."/>
            <person name="Cooper J.A."/>
            <person name="Cree A."/>
            <person name="Curry S.M."/>
            <person name="Da Y."/>
            <person name="Dao M.D."/>
            <person name="Das B."/>
            <person name="Davila M.-L."/>
            <person name="Davy-Carroll L."/>
            <person name="Denson S."/>
            <person name="Dinh H."/>
            <person name="Ebong V.E."/>
            <person name="Edwards J.R."/>
            <person name="Egan A."/>
            <person name="El-Daye J."/>
            <person name="Escobedo L."/>
            <person name="Fernandez S."/>
            <person name="Fernando P.R."/>
            <person name="Flagg N."/>
            <person name="Forbes L.D."/>
            <person name="Fowler R.G."/>
            <person name="Fu Q."/>
            <person name="Gabisi R.A."/>
            <person name="Ganer J."/>
            <person name="Garbino Pronczuk A."/>
            <person name="Garcia R.M."/>
            <person name="Garner T."/>
            <person name="Garrett T.E."/>
            <person name="Gonzalez D.A."/>
            <person name="Hamid H."/>
            <person name="Hawkins E.S."/>
            <person name="Hirani K."/>
            <person name="Hogues M.E."/>
            <person name="Hollins B."/>
            <person name="Hsiao C.-H."/>
            <person name="Jabil R."/>
            <person name="James M.L."/>
            <person name="Jhangiani S.N."/>
            <person name="Johnson B."/>
            <person name="Johnson Q."/>
            <person name="Joshi V."/>
            <person name="Kalu J.B."/>
            <person name="Kam C."/>
            <person name="Kashfia A."/>
            <person name="Keebler J."/>
            <person name="Kisamo H."/>
            <person name="Kovar C.L."/>
            <person name="Lago L.A."/>
            <person name="Lai C.-Y."/>
            <person name="Laidlaw J."/>
            <person name="Lara F."/>
            <person name="Le T.-K."/>
            <person name="Lee S.L."/>
            <person name="Legall F.H."/>
            <person name="Lemon S.J."/>
            <person name="Lewis L.R."/>
            <person name="Li B."/>
            <person name="Liu Y."/>
            <person name="Liu Y.-S."/>
            <person name="Lopez J."/>
            <person name="Lozado R.J."/>
            <person name="Lu J."/>
            <person name="Madu R.C."/>
            <person name="Maheshwari M."/>
            <person name="Maheshwari R."/>
            <person name="Malloy K."/>
            <person name="Martinez E."/>
            <person name="Mathew T."/>
            <person name="Mercado I.C."/>
            <person name="Mercado C."/>
            <person name="Meyer B."/>
            <person name="Montgomery K."/>
            <person name="Morgan M.B."/>
            <person name="Munidasa M."/>
            <person name="Nazareth L.V."/>
            <person name="Nelson J."/>
            <person name="Ng B.M."/>
            <person name="Nguyen N.B."/>
            <person name="Nguyen P.Q."/>
            <person name="Nguyen T."/>
            <person name="Obregon M."/>
            <person name="Okwuonu G.O."/>
            <person name="Onwere C.G."/>
            <person name="Orozco G."/>
            <person name="Parra A."/>
            <person name="Patel S."/>
            <person name="Patil S."/>
            <person name="Perez A."/>
            <person name="Perez Y."/>
            <person name="Pham C."/>
            <person name="Primus E.L."/>
            <person name="Pu L.-L."/>
            <person name="Puazo M."/>
            <person name="Qin X."/>
            <person name="Quiroz J.B."/>
            <person name="Reese J."/>
            <person name="Richards S."/>
            <person name="Rives C.M."/>
            <person name="Robberts R."/>
            <person name="Ruiz S.J."/>
            <person name="Ruiz M.J."/>
            <person name="Santibanez J."/>
            <person name="Schneider B.W."/>
            <person name="Sisson I."/>
            <person name="Smith M."/>
            <person name="Sodergren E."/>
            <person name="Song X.-Z."/>
            <person name="Song B.B."/>
            <person name="Summersgill H."/>
            <person name="Thelus R."/>
            <person name="Thornton R.D."/>
            <person name="Trejos Z.Y."/>
            <person name="Usmani K."/>
            <person name="Vattathil S."/>
            <person name="Villasana D."/>
            <person name="Walker D.L."/>
            <person name="Wang S."/>
            <person name="Wang K."/>
            <person name="White C.S."/>
            <person name="Williams A.C."/>
            <person name="Williamson J."/>
            <person name="Wilson K."/>
            <person name="Woghiren I.O."/>
            <person name="Woodworth J.R."/>
            <person name="Worley K.C."/>
            <person name="Wright R.A."/>
            <person name="Wu W."/>
            <person name="Young L."/>
            <person name="Zhang L."/>
            <person name="Zhang J."/>
            <person name="Zhu Y."/>
            <person name="Muzny D.M."/>
            <person name="Weinstock G."/>
            <person name="Gibbs R.A."/>
        </authorList>
    </citation>
    <scope>NUCLEOTIDE SEQUENCE [LARGE SCALE GENOMIC DNA]</scope>
    <source>
        <strain evidence="14">LSR1</strain>
    </source>
</reference>
<evidence type="ECO:0000256" key="3">
    <source>
        <dbReference type="ARBA" id="ARBA00022676"/>
    </source>
</evidence>
<keyword evidence="8 12" id="KW-0472">Membrane</keyword>
<reference evidence="13" key="2">
    <citation type="submission" date="2022-06" db="UniProtKB">
        <authorList>
            <consortium name="EnsemblMetazoa"/>
        </authorList>
    </citation>
    <scope>IDENTIFICATION</scope>
</reference>
<dbReference type="CDD" id="cd03784">
    <property type="entry name" value="GT1_Gtf-like"/>
    <property type="match status" value="1"/>
</dbReference>
<dbReference type="OrthoDB" id="5835829at2759"/>
<dbReference type="RefSeq" id="XP_008185001.1">
    <property type="nucleotide sequence ID" value="XM_008186779.3"/>
</dbReference>
<evidence type="ECO:0000256" key="5">
    <source>
        <dbReference type="ARBA" id="ARBA00022692"/>
    </source>
</evidence>
<comment type="subcellular location">
    <subcellularLocation>
        <location evidence="10">Endomembrane system</location>
        <topology evidence="10">Single-pass type I membrane protein</topology>
    </subcellularLocation>
    <subcellularLocation>
        <location evidence="1">Endoplasmic reticulum</location>
    </subcellularLocation>
    <subcellularLocation>
        <location evidence="12">Membrane</location>
        <topology evidence="12">Single-pass membrane protein</topology>
    </subcellularLocation>
</comment>
<feature type="chain" id="PRO_5035955078" description="UDP-glucuronosyltransferase" evidence="12">
    <location>
        <begin position="26"/>
        <end position="515"/>
    </location>
</feature>
<dbReference type="Gene3D" id="3.40.50.2000">
    <property type="entry name" value="Glycogen Phosphorylase B"/>
    <property type="match status" value="2"/>
</dbReference>
<dbReference type="PROSITE" id="PS00375">
    <property type="entry name" value="UDPGT"/>
    <property type="match status" value="1"/>
</dbReference>
<feature type="transmembrane region" description="Helical" evidence="12">
    <location>
        <begin position="469"/>
        <end position="496"/>
    </location>
</feature>
<proteinExistence type="inferred from homology"/>
<dbReference type="PANTHER" id="PTHR48043:SF145">
    <property type="entry name" value="FI06409P-RELATED"/>
    <property type="match status" value="1"/>
</dbReference>
<dbReference type="Proteomes" id="UP000007819">
    <property type="component" value="Chromosome A1"/>
</dbReference>
<evidence type="ECO:0000256" key="10">
    <source>
        <dbReference type="ARBA" id="ARBA00046288"/>
    </source>
</evidence>